<feature type="compositionally biased region" description="Acidic residues" evidence="6">
    <location>
        <begin position="506"/>
        <end position="532"/>
    </location>
</feature>
<evidence type="ECO:0000256" key="3">
    <source>
        <dbReference type="ARBA" id="ARBA00022692"/>
    </source>
</evidence>
<dbReference type="CDD" id="cd17330">
    <property type="entry name" value="MFS_SLC46_TetA_like"/>
    <property type="match status" value="1"/>
</dbReference>
<feature type="transmembrane region" description="Helical" evidence="7">
    <location>
        <begin position="188"/>
        <end position="210"/>
    </location>
</feature>
<feature type="transmembrane region" description="Helical" evidence="7">
    <location>
        <begin position="481"/>
        <end position="501"/>
    </location>
</feature>
<feature type="compositionally biased region" description="Low complexity" evidence="6">
    <location>
        <begin position="256"/>
        <end position="266"/>
    </location>
</feature>
<gene>
    <name evidence="10" type="ORF">BLS_008680</name>
    <name evidence="11" type="ORF">EG327_004626</name>
    <name evidence="9" type="ORF">EG328_010965</name>
</gene>
<feature type="compositionally biased region" description="Acidic residues" evidence="6">
    <location>
        <begin position="609"/>
        <end position="626"/>
    </location>
</feature>
<keyword evidence="13" id="KW-1185">Reference proteome</keyword>
<feature type="transmembrane region" description="Helical" evidence="7">
    <location>
        <begin position="83"/>
        <end position="101"/>
    </location>
</feature>
<dbReference type="Proteomes" id="UP000447873">
    <property type="component" value="Unassembled WGS sequence"/>
</dbReference>
<reference evidence="9 12" key="1">
    <citation type="submission" date="2018-12" db="EMBL/GenBank/DDBJ databases">
        <title>Venturia inaequalis Genome Resource.</title>
        <authorList>
            <person name="Lichtner F.J."/>
        </authorList>
    </citation>
    <scope>NUCLEOTIDE SEQUENCE [LARGE SCALE GENOMIC DNA]</scope>
    <source>
        <strain evidence="9 12">120213</strain>
        <strain evidence="10">Bline_iso_100314</strain>
        <strain evidence="11 13">DMI_063113</strain>
    </source>
</reference>
<protein>
    <recommendedName>
        <fullName evidence="8">Major facilitator superfamily (MFS) profile domain-containing protein</fullName>
    </recommendedName>
</protein>
<dbReference type="Gene3D" id="1.20.1250.20">
    <property type="entry name" value="MFS general substrate transporter like domains"/>
    <property type="match status" value="1"/>
</dbReference>
<comment type="subcellular location">
    <subcellularLocation>
        <location evidence="1">Membrane</location>
        <topology evidence="1">Multi-pass membrane protein</topology>
    </subcellularLocation>
</comment>
<accession>A0A8H3U4Q6</accession>
<dbReference type="OrthoDB" id="10262656at2759"/>
<feature type="transmembrane region" description="Helical" evidence="7">
    <location>
        <begin position="350"/>
        <end position="369"/>
    </location>
</feature>
<feature type="domain" description="Major facilitator superfamily (MFS) profile" evidence="8">
    <location>
        <begin position="14"/>
        <end position="505"/>
    </location>
</feature>
<dbReference type="Proteomes" id="UP000433883">
    <property type="component" value="Unassembled WGS sequence"/>
</dbReference>
<organism evidence="9 12">
    <name type="scientific">Venturia inaequalis</name>
    <name type="common">Apple scab fungus</name>
    <dbReference type="NCBI Taxonomy" id="5025"/>
    <lineage>
        <taxon>Eukaryota</taxon>
        <taxon>Fungi</taxon>
        <taxon>Dikarya</taxon>
        <taxon>Ascomycota</taxon>
        <taxon>Pezizomycotina</taxon>
        <taxon>Dothideomycetes</taxon>
        <taxon>Pleosporomycetidae</taxon>
        <taxon>Venturiales</taxon>
        <taxon>Venturiaceae</taxon>
        <taxon>Venturia</taxon>
    </lineage>
</organism>
<keyword evidence="4 7" id="KW-1133">Transmembrane helix</keyword>
<evidence type="ECO:0000256" key="7">
    <source>
        <dbReference type="SAM" id="Phobius"/>
    </source>
</evidence>
<proteinExistence type="predicted"/>
<evidence type="ECO:0000313" key="12">
    <source>
        <dbReference type="Proteomes" id="UP000447873"/>
    </source>
</evidence>
<feature type="compositionally biased region" description="Low complexity" evidence="6">
    <location>
        <begin position="572"/>
        <end position="595"/>
    </location>
</feature>
<evidence type="ECO:0000259" key="8">
    <source>
        <dbReference type="PROSITE" id="PS50850"/>
    </source>
</evidence>
<evidence type="ECO:0000256" key="1">
    <source>
        <dbReference type="ARBA" id="ARBA00004141"/>
    </source>
</evidence>
<dbReference type="SUPFAM" id="SSF103473">
    <property type="entry name" value="MFS general substrate transporter"/>
    <property type="match status" value="1"/>
</dbReference>
<dbReference type="InterPro" id="IPR036259">
    <property type="entry name" value="MFS_trans_sf"/>
</dbReference>
<evidence type="ECO:0000313" key="11">
    <source>
        <dbReference type="EMBL" id="KAE9985582.1"/>
    </source>
</evidence>
<feature type="transmembrane region" description="Helical" evidence="7">
    <location>
        <begin position="441"/>
        <end position="461"/>
    </location>
</feature>
<feature type="transmembrane region" description="Helical" evidence="7">
    <location>
        <begin position="50"/>
        <end position="71"/>
    </location>
</feature>
<feature type="compositionally biased region" description="Polar residues" evidence="6">
    <location>
        <begin position="670"/>
        <end position="690"/>
    </location>
</feature>
<evidence type="ECO:0000256" key="6">
    <source>
        <dbReference type="SAM" id="MobiDB-lite"/>
    </source>
</evidence>
<dbReference type="PANTHER" id="PTHR23504">
    <property type="entry name" value="MAJOR FACILITATOR SUPERFAMILY DOMAIN-CONTAINING PROTEIN 10"/>
    <property type="match status" value="1"/>
</dbReference>
<dbReference type="EMBL" id="WNWR01000274">
    <property type="protein sequence ID" value="KAE9985582.1"/>
    <property type="molecule type" value="Genomic_DNA"/>
</dbReference>
<evidence type="ECO:0000313" key="10">
    <source>
        <dbReference type="EMBL" id="KAE9964062.1"/>
    </source>
</evidence>
<feature type="transmembrane region" description="Helical" evidence="7">
    <location>
        <begin position="148"/>
        <end position="168"/>
    </location>
</feature>
<dbReference type="InterPro" id="IPR011701">
    <property type="entry name" value="MFS"/>
</dbReference>
<keyword evidence="2" id="KW-0813">Transport</keyword>
<comment type="caution">
    <text evidence="9">The sequence shown here is derived from an EMBL/GenBank/DDBJ whole genome shotgun (WGS) entry which is preliminary data.</text>
</comment>
<dbReference type="GO" id="GO:0022857">
    <property type="term" value="F:transmembrane transporter activity"/>
    <property type="evidence" value="ECO:0007669"/>
    <property type="project" value="InterPro"/>
</dbReference>
<evidence type="ECO:0000313" key="13">
    <source>
        <dbReference type="Proteomes" id="UP000490939"/>
    </source>
</evidence>
<feature type="compositionally biased region" description="Polar residues" evidence="6">
    <location>
        <begin position="596"/>
        <end position="608"/>
    </location>
</feature>
<keyword evidence="3 7" id="KW-0812">Transmembrane</keyword>
<feature type="region of interest" description="Disordered" evidence="6">
    <location>
        <begin position="506"/>
        <end position="690"/>
    </location>
</feature>
<dbReference type="AlphaFoldDB" id="A0A8H3U4Q6"/>
<dbReference type="Proteomes" id="UP000490939">
    <property type="component" value="Unassembled WGS sequence"/>
</dbReference>
<dbReference type="InterPro" id="IPR001958">
    <property type="entry name" value="Tet-R_TetA/multi-R_MdtG-like"/>
</dbReference>
<sequence>MVRDPSKRKLPVQQLTILAICRFAEPISLTSIFPYLPEMIESFNVPEPDIAFWAGATSAIYSLSQCLTAIAWGSASDRYGRKYIILMGILNTMVTSLLWGFSTSLPMALVARALSGAGNGNVGIIRTMVAEMVPYRELQPRAFSVMPLVYNIGSVLGPAFGGALSNPLKRRPTDDPRGGSLFWRYPYALPNIVSACFFLFGITVGILFLHETLAAKKGSRDYGLVLGQKLLNGTQHGVQAIKKLIMRKKTPEEEPLLQSSTSTLKSTQDEESATAKLDPVEPAKKPSYREVMTKQTALNLLCYTLLAMHSIAFDQLLPVFLHHPRSGPDVFPYRFPLRFNQGFGLNSNRIGLLFTVYGMFGIFYQFVLFPPLARKYGVLNCLRAVLMTMPVIYILTPFSTLVPPVLGAQGTLFALWMIKGLCSTFAFPCSTILLTNSASSLAVLGTVNGIATSFSAVGRAAGPTIGGAAFTWGVKEGYMVTPFWTLAFFAALTCVPAWYLVEGEGFGDDDSEDGDAEGENGEDIDQADEQEEDDRKVPSYNSAGVSSRDDHGYGYDDAVSEDEDSVAPLGGLLSRETTLSRTISRSRQIRQSSLSHPTRSLASSSEFVSDSEEGYADGEDDDEDPWPTEWSARGQERDVSGQEAVSRPGRRRVSRRSSVPIGMGAGFRRMSSNLGQTRSGLGTGSSITGA</sequence>
<feature type="transmembrane region" description="Helical" evidence="7">
    <location>
        <begin position="413"/>
        <end position="434"/>
    </location>
</feature>
<evidence type="ECO:0000256" key="5">
    <source>
        <dbReference type="ARBA" id="ARBA00023136"/>
    </source>
</evidence>
<feature type="transmembrane region" description="Helical" evidence="7">
    <location>
        <begin position="381"/>
        <end position="401"/>
    </location>
</feature>
<dbReference type="EMBL" id="WNWS01000768">
    <property type="protein sequence ID" value="KAE9963871.1"/>
    <property type="molecule type" value="Genomic_DNA"/>
</dbReference>
<dbReference type="GO" id="GO:0016020">
    <property type="term" value="C:membrane"/>
    <property type="evidence" value="ECO:0007669"/>
    <property type="project" value="UniProtKB-SubCell"/>
</dbReference>
<dbReference type="Pfam" id="PF07690">
    <property type="entry name" value="MFS_1"/>
    <property type="match status" value="2"/>
</dbReference>
<feature type="region of interest" description="Disordered" evidence="6">
    <location>
        <begin position="251"/>
        <end position="279"/>
    </location>
</feature>
<dbReference type="PANTHER" id="PTHR23504:SF8">
    <property type="entry name" value="TRANSPORTER, PUTATIVE (AFU_ORTHOLOGUE AFUA_1G03730)-RELATED"/>
    <property type="match status" value="1"/>
</dbReference>
<evidence type="ECO:0000256" key="4">
    <source>
        <dbReference type="ARBA" id="ARBA00022989"/>
    </source>
</evidence>
<dbReference type="EMBL" id="WNWQ01000749">
    <property type="protein sequence ID" value="KAE9964062.1"/>
    <property type="molecule type" value="Genomic_DNA"/>
</dbReference>
<dbReference type="PRINTS" id="PR01035">
    <property type="entry name" value="TCRTETA"/>
</dbReference>
<feature type="transmembrane region" description="Helical" evidence="7">
    <location>
        <begin position="297"/>
        <end position="321"/>
    </location>
</feature>
<evidence type="ECO:0000313" key="9">
    <source>
        <dbReference type="EMBL" id="KAE9963871.1"/>
    </source>
</evidence>
<dbReference type="PROSITE" id="PS50850">
    <property type="entry name" value="MFS"/>
    <property type="match status" value="1"/>
</dbReference>
<name>A0A8H3U4Q6_VENIN</name>
<dbReference type="InterPro" id="IPR020846">
    <property type="entry name" value="MFS_dom"/>
</dbReference>
<evidence type="ECO:0000256" key="2">
    <source>
        <dbReference type="ARBA" id="ARBA00022448"/>
    </source>
</evidence>
<keyword evidence="5 7" id="KW-0472">Membrane</keyword>